<evidence type="ECO:0000313" key="3">
    <source>
        <dbReference type="EMBL" id="MFC6754928.1"/>
    </source>
</evidence>
<evidence type="ECO:0000256" key="1">
    <source>
        <dbReference type="SAM" id="MobiDB-lite"/>
    </source>
</evidence>
<feature type="compositionally biased region" description="Polar residues" evidence="1">
    <location>
        <begin position="21"/>
        <end position="34"/>
    </location>
</feature>
<feature type="region of interest" description="Disordered" evidence="1">
    <location>
        <begin position="309"/>
        <end position="339"/>
    </location>
</feature>
<feature type="domain" description="DUF1508" evidence="2">
    <location>
        <begin position="159"/>
        <end position="207"/>
    </location>
</feature>
<dbReference type="InterPro" id="IPR051141">
    <property type="entry name" value="UPF0339_domain"/>
</dbReference>
<keyword evidence="4" id="KW-1185">Reference proteome</keyword>
<accession>A0ABD5SD77</accession>
<dbReference type="InterPro" id="IPR036913">
    <property type="entry name" value="YegP-like_sf"/>
</dbReference>
<dbReference type="EMBL" id="JBHSWW010000434">
    <property type="protein sequence ID" value="MFC6754928.1"/>
    <property type="molecule type" value="Genomic_DNA"/>
</dbReference>
<gene>
    <name evidence="3" type="ORF">ACFQEU_15900</name>
</gene>
<name>A0ABD5SD77_9EURY</name>
<feature type="domain" description="DUF1508" evidence="2">
    <location>
        <begin position="290"/>
        <end position="334"/>
    </location>
</feature>
<feature type="domain" description="DUF1508" evidence="2">
    <location>
        <begin position="231"/>
        <end position="277"/>
    </location>
</feature>
<dbReference type="Pfam" id="PF07411">
    <property type="entry name" value="DUF1508"/>
    <property type="match status" value="5"/>
</dbReference>
<organism evidence="3 4">
    <name type="scientific">Halorubrum tibetense</name>
    <dbReference type="NCBI Taxonomy" id="175631"/>
    <lineage>
        <taxon>Archaea</taxon>
        <taxon>Methanobacteriati</taxon>
        <taxon>Methanobacteriota</taxon>
        <taxon>Stenosarchaea group</taxon>
        <taxon>Halobacteria</taxon>
        <taxon>Halobacteriales</taxon>
        <taxon>Haloferacaceae</taxon>
        <taxon>Halorubrum</taxon>
    </lineage>
</organism>
<comment type="caution">
    <text evidence="3">The sequence shown here is derived from an EMBL/GenBank/DDBJ whole genome shotgun (WGS) entry which is preliminary data.</text>
</comment>
<dbReference type="Gene3D" id="2.30.29.80">
    <property type="match status" value="2"/>
</dbReference>
<protein>
    <submittedName>
        <fullName evidence="3">HVO_2922 family protein</fullName>
    </submittedName>
</protein>
<dbReference type="SUPFAM" id="SSF160113">
    <property type="entry name" value="YegP-like"/>
    <property type="match status" value="5"/>
</dbReference>
<dbReference type="PANTHER" id="PTHR40606:SF1">
    <property type="entry name" value="UPF0339 PROTEIN YEGP"/>
    <property type="match status" value="1"/>
</dbReference>
<feature type="region of interest" description="Disordered" evidence="1">
    <location>
        <begin position="62"/>
        <end position="84"/>
    </location>
</feature>
<evidence type="ECO:0000259" key="2">
    <source>
        <dbReference type="Pfam" id="PF07411"/>
    </source>
</evidence>
<feature type="domain" description="DUF1508" evidence="2">
    <location>
        <begin position="100"/>
        <end position="144"/>
    </location>
</feature>
<feature type="non-terminal residue" evidence="3">
    <location>
        <position position="1"/>
    </location>
</feature>
<dbReference type="AlphaFoldDB" id="A0ABD5SD77"/>
<sequence>ELFEDASGKPRWRLRHRNGNVIATSGQGYSSRGKAQQGLHSVRRNALGAGLLRIETPVAEAEAVADDDGPEPEDAAEPDVAVPSDDEEIASKATFELFEDNAGEWRWRLAHDNGNVIGDSGEGYASKSNAKRALGRVREHIAAADYLRVDPAAYELFRDNAGEWRWRLIHENGNILADSGEGYSSRSKARQGVESVRSNVSDAPVKDLDDDTGGEGDGTGSANATFELYEDNAGEYRWRLRHRNGNIIADSGEGYADRSGAKDAIERVRGYGPDADALDVGNAAFEIYEDADGEWRWRLRHRNGNVVADSGEGYASRSGAVDGVTSVKRNAPGAGEETV</sequence>
<feature type="domain" description="DUF1508" evidence="2">
    <location>
        <begin position="5"/>
        <end position="50"/>
    </location>
</feature>
<reference evidence="3 4" key="1">
    <citation type="journal article" date="2019" name="Int. J. Syst. Evol. Microbiol.">
        <title>The Global Catalogue of Microorganisms (GCM) 10K type strain sequencing project: providing services to taxonomists for standard genome sequencing and annotation.</title>
        <authorList>
            <consortium name="The Broad Institute Genomics Platform"/>
            <consortium name="The Broad Institute Genome Sequencing Center for Infectious Disease"/>
            <person name="Wu L."/>
            <person name="Ma J."/>
        </authorList>
    </citation>
    <scope>NUCLEOTIDE SEQUENCE [LARGE SCALE GENOMIC DNA]</scope>
    <source>
        <strain evidence="3 4">CGMCC 1.3239</strain>
    </source>
</reference>
<dbReference type="PANTHER" id="PTHR40606">
    <property type="match status" value="1"/>
</dbReference>
<feature type="region of interest" description="Disordered" evidence="1">
    <location>
        <begin position="1"/>
        <end position="39"/>
    </location>
</feature>
<dbReference type="RefSeq" id="WP_379783747.1">
    <property type="nucleotide sequence ID" value="NZ_JBHSWW010000434.1"/>
</dbReference>
<feature type="region of interest" description="Disordered" evidence="1">
    <location>
        <begin position="179"/>
        <end position="223"/>
    </location>
</feature>
<evidence type="ECO:0000313" key="4">
    <source>
        <dbReference type="Proteomes" id="UP001596442"/>
    </source>
</evidence>
<feature type="compositionally biased region" description="Acidic residues" evidence="1">
    <location>
        <begin position="63"/>
        <end position="77"/>
    </location>
</feature>
<dbReference type="Proteomes" id="UP001596442">
    <property type="component" value="Unassembled WGS sequence"/>
</dbReference>
<proteinExistence type="predicted"/>
<dbReference type="NCBIfam" id="NF041908">
    <property type="entry name" value="HVO_2922"/>
    <property type="match status" value="2"/>
</dbReference>
<dbReference type="InterPro" id="IPR010879">
    <property type="entry name" value="DUF1508"/>
</dbReference>
<dbReference type="Gene3D" id="3.30.160.160">
    <property type="entry name" value="YegP-like"/>
    <property type="match status" value="1"/>
</dbReference>